<protein>
    <recommendedName>
        <fullName evidence="2">Transcriptional regulator</fullName>
    </recommendedName>
</protein>
<evidence type="ECO:0008006" key="2">
    <source>
        <dbReference type="Google" id="ProtNLM"/>
    </source>
</evidence>
<dbReference type="GO" id="GO:0003677">
    <property type="term" value="F:DNA binding"/>
    <property type="evidence" value="ECO:0007669"/>
    <property type="project" value="InterPro"/>
</dbReference>
<name>X1UI14_9ZZZZ</name>
<dbReference type="AlphaFoldDB" id="X1UI14"/>
<evidence type="ECO:0000313" key="1">
    <source>
        <dbReference type="EMBL" id="GAI99520.1"/>
    </source>
</evidence>
<dbReference type="PANTHER" id="PTHR33677">
    <property type="entry name" value="TRANSCRIPTIONAL REPRESSOR FRMR-RELATED"/>
    <property type="match status" value="1"/>
</dbReference>
<gene>
    <name evidence="1" type="ORF">S12H4_39345</name>
</gene>
<proteinExistence type="predicted"/>
<dbReference type="GO" id="GO:0006355">
    <property type="term" value="P:regulation of DNA-templated transcription"/>
    <property type="evidence" value="ECO:0007669"/>
    <property type="project" value="InterPro"/>
</dbReference>
<accession>X1UI14</accession>
<dbReference type="InterPro" id="IPR003735">
    <property type="entry name" value="Metal_Tscrpt_repr"/>
</dbReference>
<organism evidence="1">
    <name type="scientific">marine sediment metagenome</name>
    <dbReference type="NCBI Taxonomy" id="412755"/>
    <lineage>
        <taxon>unclassified sequences</taxon>
        <taxon>metagenomes</taxon>
        <taxon>ecological metagenomes</taxon>
    </lineage>
</organism>
<dbReference type="EMBL" id="BARW01023767">
    <property type="protein sequence ID" value="GAI99520.1"/>
    <property type="molecule type" value="Genomic_DNA"/>
</dbReference>
<sequence length="93" mass="10873">MKKNPSHENNLVALRRIEGQVRGVQRMVEDRKYCIDILNQIYAIKGALGRVEENILEKHFQHCVTEAVKGSSEKERQHKLDEILKLIHQTRRG</sequence>
<reference evidence="1" key="1">
    <citation type="journal article" date="2014" name="Front. Microbiol.">
        <title>High frequency of phylogenetically diverse reductive dehalogenase-homologous genes in deep subseafloor sedimentary metagenomes.</title>
        <authorList>
            <person name="Kawai M."/>
            <person name="Futagami T."/>
            <person name="Toyoda A."/>
            <person name="Takaki Y."/>
            <person name="Nishi S."/>
            <person name="Hori S."/>
            <person name="Arai W."/>
            <person name="Tsubouchi T."/>
            <person name="Morono Y."/>
            <person name="Uchiyama I."/>
            <person name="Ito T."/>
            <person name="Fujiyama A."/>
            <person name="Inagaki F."/>
            <person name="Takami H."/>
        </authorList>
    </citation>
    <scope>NUCLEOTIDE SEQUENCE</scope>
    <source>
        <strain evidence="1">Expedition CK06-06</strain>
    </source>
</reference>
<dbReference type="PANTHER" id="PTHR33677:SF3">
    <property type="entry name" value="COPPER-SENSING TRANSCRIPTIONAL REPRESSOR RICR"/>
    <property type="match status" value="1"/>
</dbReference>
<dbReference type="CDD" id="cd10148">
    <property type="entry name" value="CsoR-like_DUF156"/>
    <property type="match status" value="1"/>
</dbReference>
<comment type="caution">
    <text evidence="1">The sequence shown here is derived from an EMBL/GenBank/DDBJ whole genome shotgun (WGS) entry which is preliminary data.</text>
</comment>
<dbReference type="GO" id="GO:0046872">
    <property type="term" value="F:metal ion binding"/>
    <property type="evidence" value="ECO:0007669"/>
    <property type="project" value="InterPro"/>
</dbReference>
<dbReference type="Gene3D" id="1.20.58.1000">
    <property type="entry name" value="Metal-sensitive repressor, helix protomer"/>
    <property type="match status" value="1"/>
</dbReference>
<dbReference type="InterPro" id="IPR038390">
    <property type="entry name" value="Metal_Tscrpt_repr_sf"/>
</dbReference>
<dbReference type="Pfam" id="PF02583">
    <property type="entry name" value="Trns_repr_metal"/>
    <property type="match status" value="1"/>
</dbReference>